<dbReference type="InterPro" id="IPR002104">
    <property type="entry name" value="Integrase_catalytic"/>
</dbReference>
<dbReference type="PROSITE" id="PS51898">
    <property type="entry name" value="TYR_RECOMBINASE"/>
    <property type="match status" value="1"/>
</dbReference>
<evidence type="ECO:0000256" key="1">
    <source>
        <dbReference type="ARBA" id="ARBA00023172"/>
    </source>
</evidence>
<dbReference type="RefSeq" id="WP_066800337.1">
    <property type="nucleotide sequence ID" value="NZ_CP014206.1"/>
</dbReference>
<reference evidence="3 5" key="1">
    <citation type="journal article" date="2016" name="Front. Microbiol.">
        <title>Genome Sequence of the Piezophilic, Mesophilic Sulfate-Reducing Bacterium Desulfovibrio indicus J2T.</title>
        <authorList>
            <person name="Cao J."/>
            <person name="Maignien L."/>
            <person name="Shao Z."/>
            <person name="Alain K."/>
            <person name="Jebbar M."/>
        </authorList>
    </citation>
    <scope>NUCLEOTIDE SEQUENCE [LARGE SCALE GENOMIC DNA]</scope>
    <source>
        <strain evidence="3 5">J2</strain>
    </source>
</reference>
<proteinExistence type="predicted"/>
<dbReference type="Proteomes" id="UP000055611">
    <property type="component" value="Chromosome"/>
</dbReference>
<evidence type="ECO:0000259" key="2">
    <source>
        <dbReference type="PROSITE" id="PS51898"/>
    </source>
</evidence>
<dbReference type="Gene3D" id="1.10.443.10">
    <property type="entry name" value="Intergrase catalytic core"/>
    <property type="match status" value="1"/>
</dbReference>
<dbReference type="InterPro" id="IPR011010">
    <property type="entry name" value="DNA_brk_join_enz"/>
</dbReference>
<evidence type="ECO:0000313" key="6">
    <source>
        <dbReference type="Proteomes" id="UP000295506"/>
    </source>
</evidence>
<protein>
    <submittedName>
        <fullName evidence="3">Integrase</fullName>
    </submittedName>
    <submittedName>
        <fullName evidence="4">Site-specific recombinase XerD</fullName>
    </submittedName>
</protein>
<dbReference type="GO" id="GO:0003677">
    <property type="term" value="F:DNA binding"/>
    <property type="evidence" value="ECO:0007669"/>
    <property type="project" value="InterPro"/>
</dbReference>
<accession>A0A126QKR0</accession>
<dbReference type="SUPFAM" id="SSF56349">
    <property type="entry name" value="DNA breaking-rejoining enzymes"/>
    <property type="match status" value="1"/>
</dbReference>
<dbReference type="EMBL" id="SOBK01000007">
    <property type="protein sequence ID" value="TDT87958.1"/>
    <property type="molecule type" value="Genomic_DNA"/>
</dbReference>
<organism evidence="4 6">
    <name type="scientific">Pseudodesulfovibrio indicus</name>
    <dbReference type="NCBI Taxonomy" id="1716143"/>
    <lineage>
        <taxon>Bacteria</taxon>
        <taxon>Pseudomonadati</taxon>
        <taxon>Thermodesulfobacteriota</taxon>
        <taxon>Desulfovibrionia</taxon>
        <taxon>Desulfovibrionales</taxon>
        <taxon>Desulfovibrionaceae</taxon>
    </lineage>
</organism>
<evidence type="ECO:0000313" key="4">
    <source>
        <dbReference type="EMBL" id="TDT87958.1"/>
    </source>
</evidence>
<feature type="domain" description="Tyr recombinase" evidence="2">
    <location>
        <begin position="168"/>
        <end position="341"/>
    </location>
</feature>
<keyword evidence="5" id="KW-1185">Reference proteome</keyword>
<evidence type="ECO:0000313" key="3">
    <source>
        <dbReference type="EMBL" id="AMK10248.1"/>
    </source>
</evidence>
<dbReference type="Pfam" id="PF00589">
    <property type="entry name" value="Phage_integrase"/>
    <property type="match status" value="1"/>
</dbReference>
<dbReference type="Proteomes" id="UP000295506">
    <property type="component" value="Unassembled WGS sequence"/>
</dbReference>
<dbReference type="InterPro" id="IPR013762">
    <property type="entry name" value="Integrase-like_cat_sf"/>
</dbReference>
<dbReference type="PANTHER" id="PTHR30349:SF64">
    <property type="entry name" value="PROPHAGE INTEGRASE INTD-RELATED"/>
    <property type="match status" value="1"/>
</dbReference>
<dbReference type="PANTHER" id="PTHR30349">
    <property type="entry name" value="PHAGE INTEGRASE-RELATED"/>
    <property type="match status" value="1"/>
</dbReference>
<evidence type="ECO:0000313" key="5">
    <source>
        <dbReference type="Proteomes" id="UP000055611"/>
    </source>
</evidence>
<dbReference type="CDD" id="cd00796">
    <property type="entry name" value="INT_Rci_Hp1_C"/>
    <property type="match status" value="1"/>
</dbReference>
<name>A0A126QKR0_9BACT</name>
<dbReference type="InterPro" id="IPR050090">
    <property type="entry name" value="Tyrosine_recombinase_XerCD"/>
</dbReference>
<gene>
    <name evidence="3" type="ORF">AWY79_03490</name>
    <name evidence="4" type="ORF">EDC59_107153</name>
</gene>
<sequence>MPYKEGKRWRGAVRFTPTDGSPQIRRTQLFDKMKDAEKWENKTREALELADAEKRKDMHRVGLEVLVGDWANAYMDYATATWSKGSCSDKRLAFRRLFEMTARPTQLVHEISPVVALNHLSRLKKQTTGNTANRDRKNLAAAWKWGARYLEMDKTNPFRSVDKFPEQRHPRWVPPLEDFRKVVDVATPLQRQLLLLAFHTAARRGELWKLKWSEVNLATGMIGFWTNKRRSGNAEFDELPISGMLRAHLAEWKLISRDEELVFGSRFEGLLDINNRWLRRLCADVGVRNFGYHGIRHLSASIAIHNGATIVEVQQLLRHKSIATTQRYIHKVKKSTGAVDALDAAWRDDGDREPPALKLVR</sequence>
<dbReference type="EMBL" id="CP014206">
    <property type="protein sequence ID" value="AMK10248.1"/>
    <property type="molecule type" value="Genomic_DNA"/>
</dbReference>
<dbReference type="GO" id="GO:0006310">
    <property type="term" value="P:DNA recombination"/>
    <property type="evidence" value="ECO:0007669"/>
    <property type="project" value="UniProtKB-KW"/>
</dbReference>
<dbReference type="OrthoDB" id="5450216at2"/>
<dbReference type="GO" id="GO:0015074">
    <property type="term" value="P:DNA integration"/>
    <property type="evidence" value="ECO:0007669"/>
    <property type="project" value="InterPro"/>
</dbReference>
<dbReference type="AlphaFoldDB" id="A0A126QKR0"/>
<reference evidence="4 6" key="2">
    <citation type="submission" date="2019-03" db="EMBL/GenBank/DDBJ databases">
        <title>Genomic Encyclopedia of Type Strains, Phase IV (KMG-IV): sequencing the most valuable type-strain genomes for metagenomic binning, comparative biology and taxonomic classification.</title>
        <authorList>
            <person name="Goeker M."/>
        </authorList>
    </citation>
    <scope>NUCLEOTIDE SEQUENCE [LARGE SCALE GENOMIC DNA]</scope>
    <source>
        <strain evidence="4 6">DSM 101483</strain>
    </source>
</reference>
<dbReference type="KEGG" id="dej:AWY79_03490"/>
<keyword evidence="1" id="KW-0233">DNA recombination</keyword>